<evidence type="ECO:0000256" key="1">
    <source>
        <dbReference type="ARBA" id="ARBA00009437"/>
    </source>
</evidence>
<dbReference type="PANTHER" id="PTHR30537">
    <property type="entry name" value="HTH-TYPE TRANSCRIPTIONAL REGULATOR"/>
    <property type="match status" value="1"/>
</dbReference>
<evidence type="ECO:0000256" key="5">
    <source>
        <dbReference type="ARBA" id="ARBA00054626"/>
    </source>
</evidence>
<dbReference type="Pfam" id="PF03466">
    <property type="entry name" value="LysR_substrate"/>
    <property type="match status" value="1"/>
</dbReference>
<dbReference type="RefSeq" id="WP_184498319.1">
    <property type="nucleotide sequence ID" value="NZ_JACIHI010000002.1"/>
</dbReference>
<evidence type="ECO:0000256" key="4">
    <source>
        <dbReference type="ARBA" id="ARBA00023163"/>
    </source>
</evidence>
<dbReference type="CDD" id="cd08422">
    <property type="entry name" value="PBP2_CrgA_like"/>
    <property type="match status" value="1"/>
</dbReference>
<evidence type="ECO:0000313" key="9">
    <source>
        <dbReference type="EMBL" id="MBB4437861.1"/>
    </source>
</evidence>
<feature type="domain" description="HTH lysR-type" evidence="8">
    <location>
        <begin position="4"/>
        <end position="61"/>
    </location>
</feature>
<dbReference type="EMBL" id="JACIHI010000002">
    <property type="protein sequence ID" value="MBB4437861.1"/>
    <property type="molecule type" value="Genomic_DNA"/>
</dbReference>
<evidence type="ECO:0000256" key="3">
    <source>
        <dbReference type="ARBA" id="ARBA00023125"/>
    </source>
</evidence>
<dbReference type="InterPro" id="IPR036390">
    <property type="entry name" value="WH_DNA-bd_sf"/>
</dbReference>
<dbReference type="PRINTS" id="PR00039">
    <property type="entry name" value="HTHLYSR"/>
</dbReference>
<dbReference type="InterPro" id="IPR058163">
    <property type="entry name" value="LysR-type_TF_proteobact-type"/>
</dbReference>
<dbReference type="PANTHER" id="PTHR30537:SF66">
    <property type="entry name" value="IRON-REGULATED VIRULENCE REGULATORY PROTEIN IRGB"/>
    <property type="match status" value="1"/>
</dbReference>
<evidence type="ECO:0000256" key="7">
    <source>
        <dbReference type="ARBA" id="ARBA00083243"/>
    </source>
</evidence>
<dbReference type="InterPro" id="IPR005119">
    <property type="entry name" value="LysR_subst-bd"/>
</dbReference>
<comment type="function">
    <text evidence="5">Transcriptional regulator of the ttuABCDE tartrate utilization operon.</text>
</comment>
<dbReference type="GO" id="GO:0043565">
    <property type="term" value="F:sequence-specific DNA binding"/>
    <property type="evidence" value="ECO:0007669"/>
    <property type="project" value="TreeGrafter"/>
</dbReference>
<keyword evidence="2" id="KW-0805">Transcription regulation</keyword>
<dbReference type="GO" id="GO:0006351">
    <property type="term" value="P:DNA-templated transcription"/>
    <property type="evidence" value="ECO:0007669"/>
    <property type="project" value="TreeGrafter"/>
</dbReference>
<name>A0A7W6UGY4_9HYPH</name>
<comment type="similarity">
    <text evidence="1">Belongs to the LysR transcriptional regulatory family.</text>
</comment>
<dbReference type="Pfam" id="PF00126">
    <property type="entry name" value="HTH_1"/>
    <property type="match status" value="1"/>
</dbReference>
<dbReference type="InterPro" id="IPR036388">
    <property type="entry name" value="WH-like_DNA-bd_sf"/>
</dbReference>
<accession>A0A7W6UGY4</accession>
<evidence type="ECO:0000313" key="10">
    <source>
        <dbReference type="Proteomes" id="UP000533724"/>
    </source>
</evidence>
<reference evidence="9 10" key="1">
    <citation type="submission" date="2020-08" db="EMBL/GenBank/DDBJ databases">
        <title>Genomic Encyclopedia of Type Strains, Phase IV (KMG-V): Genome sequencing to study the core and pangenomes of soil and plant-associated prokaryotes.</title>
        <authorList>
            <person name="Whitman W."/>
        </authorList>
    </citation>
    <scope>NUCLEOTIDE SEQUENCE [LARGE SCALE GENOMIC DNA]</scope>
    <source>
        <strain evidence="9 10">SEMIA 414</strain>
    </source>
</reference>
<evidence type="ECO:0000256" key="2">
    <source>
        <dbReference type="ARBA" id="ARBA00023015"/>
    </source>
</evidence>
<proteinExistence type="inferred from homology"/>
<comment type="caution">
    <text evidence="9">The sequence shown here is derived from an EMBL/GenBank/DDBJ whole genome shotgun (WGS) entry which is preliminary data.</text>
</comment>
<evidence type="ECO:0000256" key="6">
    <source>
        <dbReference type="ARBA" id="ARBA00067332"/>
    </source>
</evidence>
<dbReference type="GO" id="GO:0003700">
    <property type="term" value="F:DNA-binding transcription factor activity"/>
    <property type="evidence" value="ECO:0007669"/>
    <property type="project" value="InterPro"/>
</dbReference>
<protein>
    <recommendedName>
        <fullName evidence="6">HTH-type transcriptional regulator TtuA</fullName>
    </recommendedName>
    <alternativeName>
        <fullName evidence="7">Tartrate utilization transcriptional regulator</fullName>
    </alternativeName>
</protein>
<dbReference type="InterPro" id="IPR000847">
    <property type="entry name" value="LysR_HTH_N"/>
</dbReference>
<gene>
    <name evidence="9" type="ORF">GGE15_001110</name>
</gene>
<dbReference type="AlphaFoldDB" id="A0A7W6UGY4"/>
<keyword evidence="3 9" id="KW-0238">DNA-binding</keyword>
<organism evidence="9 10">
    <name type="scientific">Rhizobium esperanzae</name>
    <dbReference type="NCBI Taxonomy" id="1967781"/>
    <lineage>
        <taxon>Bacteria</taxon>
        <taxon>Pseudomonadati</taxon>
        <taxon>Pseudomonadota</taxon>
        <taxon>Alphaproteobacteria</taxon>
        <taxon>Hyphomicrobiales</taxon>
        <taxon>Rhizobiaceae</taxon>
        <taxon>Rhizobium/Agrobacterium group</taxon>
        <taxon>Rhizobium</taxon>
    </lineage>
</organism>
<dbReference type="Gene3D" id="3.40.190.290">
    <property type="match status" value="1"/>
</dbReference>
<sequence length="305" mass="32971">MEAVNLNRLAYFAAVVDTGSFTKAAERLAITKTVVSQQVARLEAELKTSLLLRTTRRVEPTEAGKLLYARCVMIFREAGDAVDEITRANAEPTGMLRIAAPNDYGASTIAPIAAAFIRKYPACRVELLLADTKMDLLANQIDLSIRVGWLDDCSHQARRIGSFRQFLVASPSFSATLSLNSPEDAAGQPFIANLALKEPVVWRFIQGDYDRRTVRMQQSLMSNSTPAVLAATLAGAGISVLPDFLAGEHIEAGRLIRLLPDWTLPAGGIYVVYPAARFRPPKVTAFVAMLTGDCKRGSGCAIGAA</sequence>
<keyword evidence="4" id="KW-0804">Transcription</keyword>
<dbReference type="Gene3D" id="1.10.10.10">
    <property type="entry name" value="Winged helix-like DNA-binding domain superfamily/Winged helix DNA-binding domain"/>
    <property type="match status" value="1"/>
</dbReference>
<dbReference type="Proteomes" id="UP000533724">
    <property type="component" value="Unassembled WGS sequence"/>
</dbReference>
<evidence type="ECO:0000259" key="8">
    <source>
        <dbReference type="PROSITE" id="PS50931"/>
    </source>
</evidence>
<dbReference type="SUPFAM" id="SSF46785">
    <property type="entry name" value="Winged helix' DNA-binding domain"/>
    <property type="match status" value="1"/>
</dbReference>
<dbReference type="SUPFAM" id="SSF53850">
    <property type="entry name" value="Periplasmic binding protein-like II"/>
    <property type="match status" value="1"/>
</dbReference>
<dbReference type="FunFam" id="1.10.10.10:FF:000001">
    <property type="entry name" value="LysR family transcriptional regulator"/>
    <property type="match status" value="1"/>
</dbReference>
<dbReference type="PROSITE" id="PS50931">
    <property type="entry name" value="HTH_LYSR"/>
    <property type="match status" value="1"/>
</dbReference>